<dbReference type="RefSeq" id="WP_274356201.1">
    <property type="nucleotide sequence ID" value="NZ_CP118099.1"/>
</dbReference>
<dbReference type="EMBL" id="CP118099">
    <property type="protein sequence ID" value="WDH74793.1"/>
    <property type="molecule type" value="Genomic_DNA"/>
</dbReference>
<accession>A0ABY7WY88</accession>
<dbReference type="PANTHER" id="PTHR32305">
    <property type="match status" value="1"/>
</dbReference>
<keyword evidence="4" id="KW-1185">Reference proteome</keyword>
<gene>
    <name evidence="3" type="ORF">PTI97_08085</name>
</gene>
<evidence type="ECO:0000256" key="1">
    <source>
        <dbReference type="ARBA" id="ARBA00022737"/>
    </source>
</evidence>
<keyword evidence="1" id="KW-0677">Repeat</keyword>
<dbReference type="PANTHER" id="PTHR32305:SF15">
    <property type="entry name" value="PROTEIN RHSA-RELATED"/>
    <property type="match status" value="1"/>
</dbReference>
<feature type="domain" description="Teneurin-like YD-shell" evidence="2">
    <location>
        <begin position="13"/>
        <end position="269"/>
    </location>
</feature>
<dbReference type="Gene3D" id="2.180.10.10">
    <property type="entry name" value="RHS repeat-associated core"/>
    <property type="match status" value="1"/>
</dbReference>
<evidence type="ECO:0000313" key="3">
    <source>
        <dbReference type="EMBL" id="WDH74793.1"/>
    </source>
</evidence>
<dbReference type="Proteomes" id="UP001213680">
    <property type="component" value="Chromosome"/>
</dbReference>
<dbReference type="InterPro" id="IPR050708">
    <property type="entry name" value="T6SS_VgrG/RHS"/>
</dbReference>
<organism evidence="3 4">
    <name type="scientific">Exiguobacterium marinum</name>
    <dbReference type="NCBI Taxonomy" id="273528"/>
    <lineage>
        <taxon>Bacteria</taxon>
        <taxon>Bacillati</taxon>
        <taxon>Bacillota</taxon>
        <taxon>Bacilli</taxon>
        <taxon>Bacillales</taxon>
        <taxon>Bacillales Family XII. Incertae Sedis</taxon>
        <taxon>Exiguobacterium</taxon>
    </lineage>
</organism>
<proteinExistence type="predicted"/>
<evidence type="ECO:0000259" key="2">
    <source>
        <dbReference type="Pfam" id="PF25023"/>
    </source>
</evidence>
<name>A0ABY7WY88_9BACL</name>
<dbReference type="InterPro" id="IPR056823">
    <property type="entry name" value="TEN-like_YD-shell"/>
</dbReference>
<sequence>MTQIQTNKKDTETVIFSETYEYNKDEQIIKATNNDSEQKTYTYTKEGFLQSVTRGSDTIDYTYDLSGNMLKSEDQSGKLISENKYLQGNRIDTSIQYDKETNTYRHISYDFRENGSLAKETIRKPSSTSSSAKQAAVDVVKEYHYSSFNLLMSITTKQGSKVTERIEYTYDSEDNRSSKKVTNAEGDRFEFYYYDSNGDLVSVSRKTGDDLLENTMNFYRDASGKLLNFEYKGTTFDYVFNQRGDVVAITNEIQEVIARYSYDEWGNLIALEGLTPLGQEVAEENPYRYVGHYGVQSFLETVVAVKRYVGLEGRCESARGLELTQVVHLHFQGTSKDLNES</sequence>
<dbReference type="NCBIfam" id="TIGR01643">
    <property type="entry name" value="YD_repeat_2x"/>
    <property type="match status" value="1"/>
</dbReference>
<reference evidence="3 4" key="1">
    <citation type="submission" date="2023-02" db="EMBL/GenBank/DDBJ databases">
        <title>A bacterium isolated from plastisphere.</title>
        <authorList>
            <person name="Sun Y."/>
        </authorList>
    </citation>
    <scope>NUCLEOTIDE SEQUENCE [LARGE SCALE GENOMIC DNA]</scope>
    <source>
        <strain evidence="4">a-1</strain>
    </source>
</reference>
<evidence type="ECO:0000313" key="4">
    <source>
        <dbReference type="Proteomes" id="UP001213680"/>
    </source>
</evidence>
<protein>
    <recommendedName>
        <fullName evidence="2">Teneurin-like YD-shell domain-containing protein</fullName>
    </recommendedName>
</protein>
<dbReference type="InterPro" id="IPR006530">
    <property type="entry name" value="YD"/>
</dbReference>
<dbReference type="Pfam" id="PF25023">
    <property type="entry name" value="TEN_YD-shell"/>
    <property type="match status" value="1"/>
</dbReference>